<reference evidence="1" key="1">
    <citation type="submission" date="2021-06" db="EMBL/GenBank/DDBJ databases">
        <title>Comparative genomics, transcriptomics and evolutionary studies reveal genomic signatures of adaptation to plant cell wall in hemibiotrophic fungi.</title>
        <authorList>
            <consortium name="DOE Joint Genome Institute"/>
            <person name="Baroncelli R."/>
            <person name="Diaz J.F."/>
            <person name="Benocci T."/>
            <person name="Peng M."/>
            <person name="Battaglia E."/>
            <person name="Haridas S."/>
            <person name="Andreopoulos W."/>
            <person name="Labutti K."/>
            <person name="Pangilinan J."/>
            <person name="Floch G.L."/>
            <person name="Makela M.R."/>
            <person name="Henrissat B."/>
            <person name="Grigoriev I.V."/>
            <person name="Crouch J.A."/>
            <person name="De Vries R.P."/>
            <person name="Sukno S.A."/>
            <person name="Thon M.R."/>
        </authorList>
    </citation>
    <scope>NUCLEOTIDE SEQUENCE</scope>
    <source>
        <strain evidence="1">CBS 102054</strain>
    </source>
</reference>
<proteinExistence type="predicted"/>
<dbReference type="Proteomes" id="UP001243989">
    <property type="component" value="Unassembled WGS sequence"/>
</dbReference>
<name>A0AAI9ZKW4_9PEZI</name>
<keyword evidence="2" id="KW-1185">Reference proteome</keyword>
<dbReference type="RefSeq" id="XP_060442478.1">
    <property type="nucleotide sequence ID" value="XM_060590844.1"/>
</dbReference>
<gene>
    <name evidence="1" type="ORF">BDP81DRAFT_433262</name>
</gene>
<dbReference type="GeneID" id="85475706"/>
<comment type="caution">
    <text evidence="1">The sequence shown here is derived from an EMBL/GenBank/DDBJ whole genome shotgun (WGS) entry which is preliminary data.</text>
</comment>
<sequence>MDGRRSLRFCFFHPSCSRRPVVACWAMYLVQTWHHLRWLFLWDGSWRRSTMGIRCQLSKASMIRAGAFGQRVVGGTHRYQYGLGV</sequence>
<evidence type="ECO:0000313" key="2">
    <source>
        <dbReference type="Proteomes" id="UP001243989"/>
    </source>
</evidence>
<protein>
    <submittedName>
        <fullName evidence="1">Uncharacterized protein</fullName>
    </submittedName>
</protein>
<organism evidence="1 2">
    <name type="scientific">Colletotrichum phormii</name>
    <dbReference type="NCBI Taxonomy" id="359342"/>
    <lineage>
        <taxon>Eukaryota</taxon>
        <taxon>Fungi</taxon>
        <taxon>Dikarya</taxon>
        <taxon>Ascomycota</taxon>
        <taxon>Pezizomycotina</taxon>
        <taxon>Sordariomycetes</taxon>
        <taxon>Hypocreomycetidae</taxon>
        <taxon>Glomerellales</taxon>
        <taxon>Glomerellaceae</taxon>
        <taxon>Colletotrichum</taxon>
        <taxon>Colletotrichum acutatum species complex</taxon>
    </lineage>
</organism>
<accession>A0AAI9ZKW4</accession>
<dbReference type="AlphaFoldDB" id="A0AAI9ZKW4"/>
<evidence type="ECO:0000313" key="1">
    <source>
        <dbReference type="EMBL" id="KAK1633871.1"/>
    </source>
</evidence>
<dbReference type="EMBL" id="JAHMHQ010000016">
    <property type="protein sequence ID" value="KAK1633871.1"/>
    <property type="molecule type" value="Genomic_DNA"/>
</dbReference>